<dbReference type="InterPro" id="IPR046468">
    <property type="entry name" value="Spt20-like_SEP"/>
</dbReference>
<evidence type="ECO:0000259" key="2">
    <source>
        <dbReference type="Pfam" id="PF12090"/>
    </source>
</evidence>
<feature type="domain" description="Spt20-like SEP" evidence="2">
    <location>
        <begin position="87"/>
        <end position="144"/>
    </location>
</feature>
<proteinExistence type="predicted"/>
<evidence type="ECO:0000256" key="1">
    <source>
        <dbReference type="SAM" id="MobiDB-lite"/>
    </source>
</evidence>
<dbReference type="Proteomes" id="UP000838763">
    <property type="component" value="Unassembled WGS sequence"/>
</dbReference>
<sequence>MSAKKPSNGAKQNANSATNAAAGGAQQTARPQSRSRRETSAQLMGRNSRNSAGLRSASLAADAFPQSLEPPPYIVTDEYILKRYAGNPPSLIVHMHATHFKFDQQDGVFPYKSPMKLFLEHLRARTVPHEILIQLTQAGVTFMRDAL</sequence>
<name>A0A9P1GXS6_9PEZI</name>
<organism evidence="3 4">
    <name type="scientific">Parascedosporium putredinis</name>
    <dbReference type="NCBI Taxonomy" id="1442378"/>
    <lineage>
        <taxon>Eukaryota</taxon>
        <taxon>Fungi</taxon>
        <taxon>Dikarya</taxon>
        <taxon>Ascomycota</taxon>
        <taxon>Pezizomycotina</taxon>
        <taxon>Sordariomycetes</taxon>
        <taxon>Hypocreomycetidae</taxon>
        <taxon>Microascales</taxon>
        <taxon>Microascaceae</taxon>
        <taxon>Parascedosporium</taxon>
    </lineage>
</organism>
<dbReference type="AlphaFoldDB" id="A0A9P1GXS6"/>
<gene>
    <name evidence="3" type="ORF">PPNO1_LOCUS1638</name>
</gene>
<dbReference type="OrthoDB" id="1932706at2759"/>
<dbReference type="EMBL" id="CALLCH030000003">
    <property type="protein sequence ID" value="CAI4211865.1"/>
    <property type="molecule type" value="Genomic_DNA"/>
</dbReference>
<dbReference type="Pfam" id="PF12090">
    <property type="entry name" value="Spt20_SEP"/>
    <property type="match status" value="1"/>
</dbReference>
<evidence type="ECO:0000313" key="4">
    <source>
        <dbReference type="Proteomes" id="UP000838763"/>
    </source>
</evidence>
<keyword evidence="4" id="KW-1185">Reference proteome</keyword>
<reference evidence="3" key="1">
    <citation type="submission" date="2022-11" db="EMBL/GenBank/DDBJ databases">
        <authorList>
            <person name="Scott C."/>
            <person name="Bruce N."/>
        </authorList>
    </citation>
    <scope>NUCLEOTIDE SEQUENCE</scope>
</reference>
<comment type="caution">
    <text evidence="3">The sequence shown here is derived from an EMBL/GenBank/DDBJ whole genome shotgun (WGS) entry which is preliminary data.</text>
</comment>
<feature type="compositionally biased region" description="Low complexity" evidence="1">
    <location>
        <begin position="10"/>
        <end position="29"/>
    </location>
</feature>
<feature type="region of interest" description="Disordered" evidence="1">
    <location>
        <begin position="1"/>
        <end position="56"/>
    </location>
</feature>
<protein>
    <recommendedName>
        <fullName evidence="2">Spt20-like SEP domain-containing protein</fullName>
    </recommendedName>
</protein>
<accession>A0A9P1GXS6</accession>
<evidence type="ECO:0000313" key="3">
    <source>
        <dbReference type="EMBL" id="CAI4211865.1"/>
    </source>
</evidence>
<feature type="compositionally biased region" description="Polar residues" evidence="1">
    <location>
        <begin position="40"/>
        <end position="53"/>
    </location>
</feature>